<feature type="domain" description="Four-carbon acid sugar kinase nucleotide binding" evidence="8">
    <location>
        <begin position="228"/>
        <end position="394"/>
    </location>
</feature>
<proteinExistence type="inferred from homology"/>
<evidence type="ECO:0000259" key="8">
    <source>
        <dbReference type="Pfam" id="PF17042"/>
    </source>
</evidence>
<dbReference type="InterPro" id="IPR010737">
    <property type="entry name" value="4-carb_acid_sugar_kinase_N"/>
</dbReference>
<comment type="caution">
    <text evidence="9">The sequence shown here is derived from an EMBL/GenBank/DDBJ whole genome shotgun (WGS) entry which is preliminary data.</text>
</comment>
<comment type="similarity">
    <text evidence="1">Belongs to the four-carbon acid sugar kinase family.</text>
</comment>
<dbReference type="InterPro" id="IPR037051">
    <property type="entry name" value="4-carb_acid_sugar_kinase_N_sf"/>
</dbReference>
<evidence type="ECO:0000313" key="10">
    <source>
        <dbReference type="Proteomes" id="UP000824262"/>
    </source>
</evidence>
<dbReference type="EMBL" id="DVGA01000034">
    <property type="protein sequence ID" value="HIQ78219.1"/>
    <property type="molecule type" value="Genomic_DNA"/>
</dbReference>
<reference evidence="9" key="2">
    <citation type="journal article" date="2021" name="PeerJ">
        <title>Extensive microbial diversity within the chicken gut microbiome revealed by metagenomics and culture.</title>
        <authorList>
            <person name="Gilroy R."/>
            <person name="Ravi A."/>
            <person name="Getino M."/>
            <person name="Pursley I."/>
            <person name="Horton D.L."/>
            <person name="Alikhan N.F."/>
            <person name="Baker D."/>
            <person name="Gharbi K."/>
            <person name="Hall N."/>
            <person name="Watson M."/>
            <person name="Adriaenssens E.M."/>
            <person name="Foster-Nyarko E."/>
            <person name="Jarju S."/>
            <person name="Secka A."/>
            <person name="Antonio M."/>
            <person name="Oren A."/>
            <person name="Chaudhuri R.R."/>
            <person name="La Ragione R."/>
            <person name="Hildebrand F."/>
            <person name="Pallen M.J."/>
        </authorList>
    </citation>
    <scope>NUCLEOTIDE SEQUENCE</scope>
    <source>
        <strain evidence="9">ChiBcolR7-354</strain>
    </source>
</reference>
<keyword evidence="5" id="KW-0067">ATP-binding</keyword>
<dbReference type="Gene3D" id="3.40.50.10840">
    <property type="entry name" value="Putative sugar-binding, N-terminal domain"/>
    <property type="match status" value="1"/>
</dbReference>
<evidence type="ECO:0000256" key="3">
    <source>
        <dbReference type="ARBA" id="ARBA00022741"/>
    </source>
</evidence>
<dbReference type="InterPro" id="IPR042213">
    <property type="entry name" value="NBD_C_sf"/>
</dbReference>
<keyword evidence="4 9" id="KW-0418">Kinase</keyword>
<dbReference type="Pfam" id="PF17042">
    <property type="entry name" value="NBD_C"/>
    <property type="match status" value="1"/>
</dbReference>
<dbReference type="AlphaFoldDB" id="A0A9D0ZDE0"/>
<dbReference type="Proteomes" id="UP000824262">
    <property type="component" value="Unassembled WGS sequence"/>
</dbReference>
<reference evidence="9" key="1">
    <citation type="submission" date="2020-10" db="EMBL/GenBank/DDBJ databases">
        <authorList>
            <person name="Gilroy R."/>
        </authorList>
    </citation>
    <scope>NUCLEOTIDE SEQUENCE</scope>
    <source>
        <strain evidence="9">ChiBcolR7-354</strain>
    </source>
</reference>
<dbReference type="Pfam" id="PF07005">
    <property type="entry name" value="SBD_N"/>
    <property type="match status" value="1"/>
</dbReference>
<keyword evidence="3" id="KW-0547">Nucleotide-binding</keyword>
<feature type="domain" description="Four-carbon acid sugar kinase N-terminal" evidence="7">
    <location>
        <begin position="5"/>
        <end position="213"/>
    </location>
</feature>
<dbReference type="GO" id="GO:0016301">
    <property type="term" value="F:kinase activity"/>
    <property type="evidence" value="ECO:0007669"/>
    <property type="project" value="UniProtKB-KW"/>
</dbReference>
<accession>A0A9D0ZDE0</accession>
<evidence type="ECO:0000256" key="1">
    <source>
        <dbReference type="ARBA" id="ARBA00005715"/>
    </source>
</evidence>
<keyword evidence="6" id="KW-0119">Carbohydrate metabolism</keyword>
<evidence type="ECO:0000313" key="9">
    <source>
        <dbReference type="EMBL" id="HIQ78219.1"/>
    </source>
</evidence>
<gene>
    <name evidence="9" type="ORF">IAB77_03055</name>
</gene>
<keyword evidence="2" id="KW-0808">Transferase</keyword>
<name>A0A9D0ZDE0_9FIRM</name>
<evidence type="ECO:0000256" key="5">
    <source>
        <dbReference type="ARBA" id="ARBA00022840"/>
    </source>
</evidence>
<evidence type="ECO:0000256" key="4">
    <source>
        <dbReference type="ARBA" id="ARBA00022777"/>
    </source>
</evidence>
<evidence type="ECO:0000256" key="6">
    <source>
        <dbReference type="ARBA" id="ARBA00023277"/>
    </source>
</evidence>
<evidence type="ECO:0000256" key="2">
    <source>
        <dbReference type="ARBA" id="ARBA00022679"/>
    </source>
</evidence>
<dbReference type="GO" id="GO:0005524">
    <property type="term" value="F:ATP binding"/>
    <property type="evidence" value="ECO:0007669"/>
    <property type="project" value="UniProtKB-KW"/>
</dbReference>
<sequence length="404" mass="42515">MDRYLIIADDFTGANDTGVQLRRRGLPTSVIFAGKKLPEGDCVVIDTESRGVSGEEAAEAVRLACAEVSFDDYKYVIKKVDSTLRGNIAAEVAALDAAYKPELVVFAPALPALGRTTVGGVHCLKGVPLTETELAKDPKNPVKEDNIARLLAAEYTEKVAYVPLEEVRGEIDLSEGRIFAFDSVSDSDMRRVISAARATGKRVLWIGTAAMADNIMELERKTAPVFSVVASVSDVTGGQVRAAEAAGVKSVVVPFHEILSGEKGQAEYVSAAVESLNAGFDTMLVSSSTLSRSELDAAKAEGERQGMSLPEVSDYVRFTMGEMAAQVLSECAVSGVFVTGGDTALGLLESLGADGSEILSEVSVGIPMMRLIGGKAAGVKMVTKAGAFGTPDAINNALRKLKEA</sequence>
<dbReference type="Gene3D" id="3.40.980.20">
    <property type="entry name" value="Four-carbon acid sugar kinase, nucleotide binding domain"/>
    <property type="match status" value="1"/>
</dbReference>
<protein>
    <submittedName>
        <fullName evidence="9">Four-carbon acid sugar kinase family protein</fullName>
    </submittedName>
</protein>
<organism evidence="9 10">
    <name type="scientific">Candidatus Scatomorpha intestinavium</name>
    <dbReference type="NCBI Taxonomy" id="2840922"/>
    <lineage>
        <taxon>Bacteria</taxon>
        <taxon>Bacillati</taxon>
        <taxon>Bacillota</taxon>
        <taxon>Clostridia</taxon>
        <taxon>Eubacteriales</taxon>
        <taxon>Candidatus Scatomorpha</taxon>
    </lineage>
</organism>
<dbReference type="InterPro" id="IPR031475">
    <property type="entry name" value="NBD_C"/>
</dbReference>
<dbReference type="SUPFAM" id="SSF142764">
    <property type="entry name" value="YgbK-like"/>
    <property type="match status" value="1"/>
</dbReference>
<evidence type="ECO:0000259" key="7">
    <source>
        <dbReference type="Pfam" id="PF07005"/>
    </source>
</evidence>